<sequence>MGLHINQNKIKFMATNTNTRTGNVDADLIINDQNIEAVKEFIYLGSPVNPNHNTSEEIKRQIIIANRCYHDLSKYLANKRLF</sequence>
<organism evidence="1 2">
    <name type="scientific">Diabrotica balteata</name>
    <name type="common">Banded cucumber beetle</name>
    <dbReference type="NCBI Taxonomy" id="107213"/>
    <lineage>
        <taxon>Eukaryota</taxon>
        <taxon>Metazoa</taxon>
        <taxon>Ecdysozoa</taxon>
        <taxon>Arthropoda</taxon>
        <taxon>Hexapoda</taxon>
        <taxon>Insecta</taxon>
        <taxon>Pterygota</taxon>
        <taxon>Neoptera</taxon>
        <taxon>Endopterygota</taxon>
        <taxon>Coleoptera</taxon>
        <taxon>Polyphaga</taxon>
        <taxon>Cucujiformia</taxon>
        <taxon>Chrysomeloidea</taxon>
        <taxon>Chrysomelidae</taxon>
        <taxon>Galerucinae</taxon>
        <taxon>Diabroticina</taxon>
        <taxon>Diabroticites</taxon>
        <taxon>Diabrotica</taxon>
    </lineage>
</organism>
<evidence type="ECO:0000313" key="2">
    <source>
        <dbReference type="Proteomes" id="UP001153709"/>
    </source>
</evidence>
<evidence type="ECO:0008006" key="3">
    <source>
        <dbReference type="Google" id="ProtNLM"/>
    </source>
</evidence>
<evidence type="ECO:0000313" key="1">
    <source>
        <dbReference type="EMBL" id="CAG9839500.1"/>
    </source>
</evidence>
<reference evidence="1" key="1">
    <citation type="submission" date="2022-01" db="EMBL/GenBank/DDBJ databases">
        <authorList>
            <person name="King R."/>
        </authorList>
    </citation>
    <scope>NUCLEOTIDE SEQUENCE</scope>
</reference>
<name>A0A9N9TDR0_DIABA</name>
<gene>
    <name evidence="1" type="ORF">DIABBA_LOCUS12262</name>
</gene>
<accession>A0A9N9TDR0</accession>
<dbReference type="AlphaFoldDB" id="A0A9N9TDR0"/>
<dbReference type="Proteomes" id="UP001153709">
    <property type="component" value="Chromosome 8"/>
</dbReference>
<keyword evidence="2" id="KW-1185">Reference proteome</keyword>
<protein>
    <recommendedName>
        <fullName evidence="3">Reverse transcriptase</fullName>
    </recommendedName>
</protein>
<dbReference type="OrthoDB" id="6780578at2759"/>
<dbReference type="EMBL" id="OU898283">
    <property type="protein sequence ID" value="CAG9839500.1"/>
    <property type="molecule type" value="Genomic_DNA"/>
</dbReference>
<proteinExistence type="predicted"/>